<proteinExistence type="predicted"/>
<accession>A0A516PXM7</accession>
<keyword evidence="1" id="KW-0472">Membrane</keyword>
<gene>
    <name evidence="2" type="ORF">FOE78_08405</name>
</gene>
<sequence>MSLAAGNPMGRAMMITLFLELIAFALAIPVMTQLAGVQPLTAAVTAGGSAFLCLLAGGLFRTPVGYPLGWLAQIAGLALGFIVGVMFVVAAIFVAVYVLAFVLGKKIDNTATAS</sequence>
<name>A0A516PXM7_9ACTN</name>
<dbReference type="AlphaFoldDB" id="A0A516PXM7"/>
<organism evidence="2 3">
    <name type="scientific">Microlunatus elymi</name>
    <dbReference type="NCBI Taxonomy" id="2596828"/>
    <lineage>
        <taxon>Bacteria</taxon>
        <taxon>Bacillati</taxon>
        <taxon>Actinomycetota</taxon>
        <taxon>Actinomycetes</taxon>
        <taxon>Propionibacteriales</taxon>
        <taxon>Propionibacteriaceae</taxon>
        <taxon>Microlunatus</taxon>
    </lineage>
</organism>
<keyword evidence="3" id="KW-1185">Reference proteome</keyword>
<reference evidence="2 3" key="1">
    <citation type="submission" date="2019-07" db="EMBL/GenBank/DDBJ databases">
        <title>Microlunatus dokdonensis sp. nov. isolated from the rhizospheric soil of the wild plant Elymus tsukushiensis.</title>
        <authorList>
            <person name="Ghim S.-Y."/>
            <person name="Hwang Y.-J."/>
            <person name="Son J.-S."/>
            <person name="Shin J.-H."/>
        </authorList>
    </citation>
    <scope>NUCLEOTIDE SEQUENCE [LARGE SCALE GENOMIC DNA]</scope>
    <source>
        <strain evidence="2 3">KUDC0627</strain>
    </source>
</reference>
<dbReference type="KEGG" id="mik:FOE78_08405"/>
<evidence type="ECO:0000256" key="1">
    <source>
        <dbReference type="SAM" id="Phobius"/>
    </source>
</evidence>
<protein>
    <submittedName>
        <fullName evidence="2">DUF4233 domain-containing protein</fullName>
    </submittedName>
</protein>
<dbReference type="Pfam" id="PF14017">
    <property type="entry name" value="DUF4233"/>
    <property type="match status" value="1"/>
</dbReference>
<dbReference type="RefSeq" id="WP_143985882.1">
    <property type="nucleotide sequence ID" value="NZ_CP041692.1"/>
</dbReference>
<dbReference type="Proteomes" id="UP000319263">
    <property type="component" value="Chromosome"/>
</dbReference>
<evidence type="ECO:0000313" key="2">
    <source>
        <dbReference type="EMBL" id="QDP95916.1"/>
    </source>
</evidence>
<keyword evidence="1" id="KW-1133">Transmembrane helix</keyword>
<dbReference type="EMBL" id="CP041692">
    <property type="protein sequence ID" value="QDP95916.1"/>
    <property type="molecule type" value="Genomic_DNA"/>
</dbReference>
<dbReference type="InterPro" id="IPR025327">
    <property type="entry name" value="DUF4233"/>
</dbReference>
<feature type="transmembrane region" description="Helical" evidence="1">
    <location>
        <begin position="70"/>
        <end position="103"/>
    </location>
</feature>
<dbReference type="OrthoDB" id="3267755at2"/>
<keyword evidence="1" id="KW-0812">Transmembrane</keyword>
<evidence type="ECO:0000313" key="3">
    <source>
        <dbReference type="Proteomes" id="UP000319263"/>
    </source>
</evidence>